<accession>A0A1N6DJH3</accession>
<dbReference type="Gene3D" id="3.40.430.10">
    <property type="entry name" value="Dihydrofolate Reductase, subunit A"/>
    <property type="match status" value="1"/>
</dbReference>
<dbReference type="AlphaFoldDB" id="A0A1N6DJH3"/>
<dbReference type="PANTHER" id="PTHR38011">
    <property type="entry name" value="DIHYDROFOLATE REDUCTASE FAMILY PROTEIN (AFU_ORTHOLOGUE AFUA_8G06820)"/>
    <property type="match status" value="1"/>
</dbReference>
<feature type="domain" description="Bacterial bifunctional deaminase-reductase C-terminal" evidence="1">
    <location>
        <begin position="3"/>
        <end position="178"/>
    </location>
</feature>
<gene>
    <name evidence="2" type="ORF">SAMN04488055_0817</name>
</gene>
<dbReference type="InterPro" id="IPR050765">
    <property type="entry name" value="Riboflavin_Biosynth_HTPR"/>
</dbReference>
<dbReference type="EMBL" id="FSRA01000001">
    <property type="protein sequence ID" value="SIN70935.1"/>
    <property type="molecule type" value="Genomic_DNA"/>
</dbReference>
<dbReference type="GO" id="GO:0008703">
    <property type="term" value="F:5-amino-6-(5-phosphoribosylamino)uracil reductase activity"/>
    <property type="evidence" value="ECO:0007669"/>
    <property type="project" value="InterPro"/>
</dbReference>
<name>A0A1N6DJH3_9BACT</name>
<reference evidence="2 3" key="1">
    <citation type="submission" date="2016-11" db="EMBL/GenBank/DDBJ databases">
        <authorList>
            <person name="Jaros S."/>
            <person name="Januszkiewicz K."/>
            <person name="Wedrychowicz H."/>
        </authorList>
    </citation>
    <scope>NUCLEOTIDE SEQUENCE [LARGE SCALE GENOMIC DNA]</scope>
    <source>
        <strain evidence="2 3">DSM 24787</strain>
    </source>
</reference>
<keyword evidence="3" id="KW-1185">Reference proteome</keyword>
<dbReference type="RefSeq" id="WP_074238025.1">
    <property type="nucleotide sequence ID" value="NZ_FSRA01000001.1"/>
</dbReference>
<dbReference type="Pfam" id="PF01872">
    <property type="entry name" value="RibD_C"/>
    <property type="match status" value="1"/>
</dbReference>
<dbReference type="GO" id="GO:0009231">
    <property type="term" value="P:riboflavin biosynthetic process"/>
    <property type="evidence" value="ECO:0007669"/>
    <property type="project" value="InterPro"/>
</dbReference>
<evidence type="ECO:0000259" key="1">
    <source>
        <dbReference type="Pfam" id="PF01872"/>
    </source>
</evidence>
<dbReference type="OrthoDB" id="195113at2"/>
<dbReference type="InterPro" id="IPR002734">
    <property type="entry name" value="RibDG_C"/>
</dbReference>
<sequence length="185" mass="20341">MRTLNAFNFITLNGYFKGPQDDISWHVHGGPESEYGVDALKSGNTLVFGRTTYDMMSGYWPGPEALRNMPDMARGMNAAKKIVFSGTLKKADWNNTTIIKGNIIEEMTRMKQGTGPDMTILGSGSIISQFAEAGLIDSYQIMVDPIALGDGTSMFKGITKPLQLELVNTRTFKSGVILLSYQRIS</sequence>
<protein>
    <submittedName>
        <fullName evidence="2">Dihydrofolate reductase</fullName>
    </submittedName>
</protein>
<dbReference type="PANTHER" id="PTHR38011:SF11">
    <property type="entry name" value="2,5-DIAMINO-6-RIBOSYLAMINO-4(3H)-PYRIMIDINONE 5'-PHOSPHATE REDUCTASE"/>
    <property type="match status" value="1"/>
</dbReference>
<dbReference type="SUPFAM" id="SSF53597">
    <property type="entry name" value="Dihydrofolate reductase-like"/>
    <property type="match status" value="1"/>
</dbReference>
<organism evidence="2 3">
    <name type="scientific">Chitinophaga niabensis</name>
    <dbReference type="NCBI Taxonomy" id="536979"/>
    <lineage>
        <taxon>Bacteria</taxon>
        <taxon>Pseudomonadati</taxon>
        <taxon>Bacteroidota</taxon>
        <taxon>Chitinophagia</taxon>
        <taxon>Chitinophagales</taxon>
        <taxon>Chitinophagaceae</taxon>
        <taxon>Chitinophaga</taxon>
    </lineage>
</organism>
<dbReference type="STRING" id="536979.SAMN04488055_0817"/>
<proteinExistence type="predicted"/>
<dbReference type="InterPro" id="IPR024072">
    <property type="entry name" value="DHFR-like_dom_sf"/>
</dbReference>
<evidence type="ECO:0000313" key="3">
    <source>
        <dbReference type="Proteomes" id="UP000185003"/>
    </source>
</evidence>
<evidence type="ECO:0000313" key="2">
    <source>
        <dbReference type="EMBL" id="SIN70935.1"/>
    </source>
</evidence>
<dbReference type="Proteomes" id="UP000185003">
    <property type="component" value="Unassembled WGS sequence"/>
</dbReference>